<dbReference type="CDD" id="cd00082">
    <property type="entry name" value="HisKA"/>
    <property type="match status" value="1"/>
</dbReference>
<keyword evidence="5" id="KW-0597">Phosphoprotein</keyword>
<dbReference type="EMBL" id="SMCQ01000016">
    <property type="protein sequence ID" value="TCV96559.1"/>
    <property type="molecule type" value="Genomic_DNA"/>
</dbReference>
<proteinExistence type="predicted"/>
<keyword evidence="11 14" id="KW-1133">Transmembrane helix</keyword>
<evidence type="ECO:0000256" key="4">
    <source>
        <dbReference type="ARBA" id="ARBA00022475"/>
    </source>
</evidence>
<evidence type="ECO:0000259" key="16">
    <source>
        <dbReference type="PROSITE" id="PS50885"/>
    </source>
</evidence>
<evidence type="ECO:0000256" key="7">
    <source>
        <dbReference type="ARBA" id="ARBA00022692"/>
    </source>
</evidence>
<evidence type="ECO:0000256" key="13">
    <source>
        <dbReference type="ARBA" id="ARBA00023136"/>
    </source>
</evidence>
<evidence type="ECO:0000256" key="5">
    <source>
        <dbReference type="ARBA" id="ARBA00022553"/>
    </source>
</evidence>
<evidence type="ECO:0000256" key="10">
    <source>
        <dbReference type="ARBA" id="ARBA00022840"/>
    </source>
</evidence>
<keyword evidence="10" id="KW-0067">ATP-binding</keyword>
<dbReference type="SUPFAM" id="SSF158472">
    <property type="entry name" value="HAMP domain-like"/>
    <property type="match status" value="1"/>
</dbReference>
<evidence type="ECO:0000256" key="6">
    <source>
        <dbReference type="ARBA" id="ARBA00022679"/>
    </source>
</evidence>
<dbReference type="Pfam" id="PF00672">
    <property type="entry name" value="HAMP"/>
    <property type="match status" value="1"/>
</dbReference>
<dbReference type="PROSITE" id="PS50109">
    <property type="entry name" value="HIS_KIN"/>
    <property type="match status" value="1"/>
</dbReference>
<keyword evidence="6" id="KW-0808">Transferase</keyword>
<dbReference type="Proteomes" id="UP000295515">
    <property type="component" value="Unassembled WGS sequence"/>
</dbReference>
<dbReference type="SUPFAM" id="SSF47384">
    <property type="entry name" value="Homodimeric domain of signal transducing histidine kinase"/>
    <property type="match status" value="1"/>
</dbReference>
<organism evidence="17 18">
    <name type="scientific">Longibaculum muris</name>
    <dbReference type="NCBI Taxonomy" id="1796628"/>
    <lineage>
        <taxon>Bacteria</taxon>
        <taxon>Bacillati</taxon>
        <taxon>Bacillota</taxon>
        <taxon>Erysipelotrichia</taxon>
        <taxon>Erysipelotrichales</taxon>
        <taxon>Coprobacillaceae</taxon>
        <taxon>Longibaculum</taxon>
    </lineage>
</organism>
<feature type="domain" description="HAMP" evidence="16">
    <location>
        <begin position="192"/>
        <end position="244"/>
    </location>
</feature>
<dbReference type="Gene3D" id="3.30.565.10">
    <property type="entry name" value="Histidine kinase-like ATPase, C-terminal domain"/>
    <property type="match status" value="1"/>
</dbReference>
<dbReference type="Gene3D" id="1.10.287.130">
    <property type="match status" value="1"/>
</dbReference>
<evidence type="ECO:0000256" key="8">
    <source>
        <dbReference type="ARBA" id="ARBA00022741"/>
    </source>
</evidence>
<dbReference type="SMART" id="SM00388">
    <property type="entry name" value="HisKA"/>
    <property type="match status" value="1"/>
</dbReference>
<feature type="domain" description="Histidine kinase" evidence="15">
    <location>
        <begin position="259"/>
        <end position="470"/>
    </location>
</feature>
<evidence type="ECO:0000256" key="1">
    <source>
        <dbReference type="ARBA" id="ARBA00000085"/>
    </source>
</evidence>
<dbReference type="CDD" id="cd06225">
    <property type="entry name" value="HAMP"/>
    <property type="match status" value="1"/>
</dbReference>
<keyword evidence="9 17" id="KW-0418">Kinase</keyword>
<dbReference type="InterPro" id="IPR036890">
    <property type="entry name" value="HATPase_C_sf"/>
</dbReference>
<dbReference type="Pfam" id="PF00512">
    <property type="entry name" value="HisKA"/>
    <property type="match status" value="1"/>
</dbReference>
<dbReference type="GO" id="GO:0005886">
    <property type="term" value="C:plasma membrane"/>
    <property type="evidence" value="ECO:0007669"/>
    <property type="project" value="UniProtKB-SubCell"/>
</dbReference>
<sequence length="472" mass="54554">MKFAEKIIWSCLLTLAVLFSIGSAIMIYQNHHNLLQTTIDHDLTTQEIELYSLETRLYQDSIGYQRAFEKDEHYLMNKAIYYLGQFQYASQNQKTFALSLPNNEVFYSTIDEKYKEYISIDYNQKYFIKHRDEKYFMFMTSQINAGDTVYYLTSCYDLTSVYQERDRQIMNFLVISGILFLVAYLILRIISSYLTKSINKLNVVTQRIASGDYSERTQIQSEDEIGELSKSFDEMADMNEKTIHQLQESVIQKEEFMSSFSHEVKTPMTAILGFADLLRTCDCDEQTRQKAAQYIYTEGKRLENLSYTLMDLLALGNNQIELKSVSMKVIVKQLKDYYQGKHIQNILEFDKMDIWVFSQADLLFMLLRNLIDNSIKASQEGQRIQIKTDVFHDKVKISVIDEGIGMSEEDVKKATEAFYMADKSRARSMGGAGLGLTFVKRICDVHHTGLSIQSQLGVGTTVSFELGVVTHE</sequence>
<evidence type="ECO:0000313" key="17">
    <source>
        <dbReference type="EMBL" id="TCV96559.1"/>
    </source>
</evidence>
<dbReference type="GO" id="GO:0005524">
    <property type="term" value="F:ATP binding"/>
    <property type="evidence" value="ECO:0007669"/>
    <property type="project" value="UniProtKB-KW"/>
</dbReference>
<dbReference type="SMART" id="SM00304">
    <property type="entry name" value="HAMP"/>
    <property type="match status" value="1"/>
</dbReference>
<evidence type="ECO:0000256" key="2">
    <source>
        <dbReference type="ARBA" id="ARBA00004651"/>
    </source>
</evidence>
<reference evidence="17 18" key="1">
    <citation type="submission" date="2019-03" db="EMBL/GenBank/DDBJ databases">
        <title>Genomic Encyclopedia of Type Strains, Phase IV (KMG-IV): sequencing the most valuable type-strain genomes for metagenomic binning, comparative biology and taxonomic classification.</title>
        <authorList>
            <person name="Goeker M."/>
        </authorList>
    </citation>
    <scope>NUCLEOTIDE SEQUENCE [LARGE SCALE GENOMIC DNA]</scope>
    <source>
        <strain evidence="17 18">DSM 29487</strain>
    </source>
</reference>
<evidence type="ECO:0000256" key="12">
    <source>
        <dbReference type="ARBA" id="ARBA00023012"/>
    </source>
</evidence>
<evidence type="ECO:0000313" key="18">
    <source>
        <dbReference type="Proteomes" id="UP000295515"/>
    </source>
</evidence>
<dbReference type="InterPro" id="IPR003594">
    <property type="entry name" value="HATPase_dom"/>
</dbReference>
<evidence type="ECO:0000256" key="11">
    <source>
        <dbReference type="ARBA" id="ARBA00022989"/>
    </source>
</evidence>
<dbReference type="PRINTS" id="PR00344">
    <property type="entry name" value="BCTRLSENSOR"/>
</dbReference>
<evidence type="ECO:0000256" key="9">
    <source>
        <dbReference type="ARBA" id="ARBA00022777"/>
    </source>
</evidence>
<gene>
    <name evidence="17" type="ORF">EDD60_11655</name>
</gene>
<evidence type="ECO:0000259" key="15">
    <source>
        <dbReference type="PROSITE" id="PS50109"/>
    </source>
</evidence>
<keyword evidence="13 14" id="KW-0472">Membrane</keyword>
<keyword evidence="7 14" id="KW-0812">Transmembrane</keyword>
<keyword evidence="4" id="KW-1003">Cell membrane</keyword>
<feature type="transmembrane region" description="Helical" evidence="14">
    <location>
        <begin position="169"/>
        <end position="190"/>
    </location>
</feature>
<evidence type="ECO:0000256" key="3">
    <source>
        <dbReference type="ARBA" id="ARBA00012438"/>
    </source>
</evidence>
<accession>A0A4V2W4M9</accession>
<comment type="catalytic activity">
    <reaction evidence="1">
        <text>ATP + protein L-histidine = ADP + protein N-phospho-L-histidine.</text>
        <dbReference type="EC" id="2.7.13.3"/>
    </reaction>
</comment>
<name>A0A4V2W4M9_9FIRM</name>
<dbReference type="SMART" id="SM00387">
    <property type="entry name" value="HATPase_c"/>
    <property type="match status" value="1"/>
</dbReference>
<keyword evidence="12" id="KW-0902">Two-component regulatory system</keyword>
<dbReference type="InterPro" id="IPR050398">
    <property type="entry name" value="HssS/ArlS-like"/>
</dbReference>
<dbReference type="GeneID" id="98915974"/>
<dbReference type="PANTHER" id="PTHR45528:SF1">
    <property type="entry name" value="SENSOR HISTIDINE KINASE CPXA"/>
    <property type="match status" value="1"/>
</dbReference>
<dbReference type="RefSeq" id="WP_066451130.1">
    <property type="nucleotide sequence ID" value="NZ_JANKBF010000009.1"/>
</dbReference>
<evidence type="ECO:0000256" key="14">
    <source>
        <dbReference type="SAM" id="Phobius"/>
    </source>
</evidence>
<dbReference type="InterPro" id="IPR005467">
    <property type="entry name" value="His_kinase_dom"/>
</dbReference>
<dbReference type="GO" id="GO:0000155">
    <property type="term" value="F:phosphorelay sensor kinase activity"/>
    <property type="evidence" value="ECO:0007669"/>
    <property type="project" value="InterPro"/>
</dbReference>
<comment type="caution">
    <text evidence="17">The sequence shown here is derived from an EMBL/GenBank/DDBJ whole genome shotgun (WGS) entry which is preliminary data.</text>
</comment>
<protein>
    <recommendedName>
        <fullName evidence="3">histidine kinase</fullName>
        <ecNumber evidence="3">2.7.13.3</ecNumber>
    </recommendedName>
</protein>
<dbReference type="InterPro" id="IPR003661">
    <property type="entry name" value="HisK_dim/P_dom"/>
</dbReference>
<dbReference type="Pfam" id="PF02518">
    <property type="entry name" value="HATPase_c"/>
    <property type="match status" value="1"/>
</dbReference>
<keyword evidence="18" id="KW-1185">Reference proteome</keyword>
<dbReference type="InterPro" id="IPR003660">
    <property type="entry name" value="HAMP_dom"/>
</dbReference>
<dbReference type="InterPro" id="IPR036097">
    <property type="entry name" value="HisK_dim/P_sf"/>
</dbReference>
<dbReference type="SUPFAM" id="SSF55874">
    <property type="entry name" value="ATPase domain of HSP90 chaperone/DNA topoisomerase II/histidine kinase"/>
    <property type="match status" value="1"/>
</dbReference>
<dbReference type="Gene3D" id="6.10.340.10">
    <property type="match status" value="1"/>
</dbReference>
<dbReference type="PANTHER" id="PTHR45528">
    <property type="entry name" value="SENSOR HISTIDINE KINASE CPXA"/>
    <property type="match status" value="1"/>
</dbReference>
<comment type="subcellular location">
    <subcellularLocation>
        <location evidence="2">Cell membrane</location>
        <topology evidence="2">Multi-pass membrane protein</topology>
    </subcellularLocation>
</comment>
<dbReference type="EC" id="2.7.13.3" evidence="3"/>
<dbReference type="InterPro" id="IPR004358">
    <property type="entry name" value="Sig_transdc_His_kin-like_C"/>
</dbReference>
<keyword evidence="8" id="KW-0547">Nucleotide-binding</keyword>
<dbReference type="AlphaFoldDB" id="A0A4V2W4M9"/>
<dbReference type="PROSITE" id="PS50885">
    <property type="entry name" value="HAMP"/>
    <property type="match status" value="1"/>
</dbReference>